<evidence type="ECO:0000256" key="8">
    <source>
        <dbReference type="SAM" id="Phobius"/>
    </source>
</evidence>
<dbReference type="CDD" id="cd16917">
    <property type="entry name" value="HATPase_UhpB-NarQ-NarX-like"/>
    <property type="match status" value="1"/>
</dbReference>
<dbReference type="InterPro" id="IPR036890">
    <property type="entry name" value="HATPase_C_sf"/>
</dbReference>
<evidence type="ECO:0000259" key="9">
    <source>
        <dbReference type="PROSITE" id="PS50109"/>
    </source>
</evidence>
<evidence type="ECO:0000256" key="1">
    <source>
        <dbReference type="ARBA" id="ARBA00000085"/>
    </source>
</evidence>
<dbReference type="PANTHER" id="PTHR24421:SF55">
    <property type="entry name" value="SENSOR HISTIDINE KINASE YDFH"/>
    <property type="match status" value="1"/>
</dbReference>
<dbReference type="Gene3D" id="1.25.40.10">
    <property type="entry name" value="Tetratricopeptide repeat domain"/>
    <property type="match status" value="1"/>
</dbReference>
<evidence type="ECO:0000256" key="6">
    <source>
        <dbReference type="PROSITE-ProRule" id="PRU00339"/>
    </source>
</evidence>
<dbReference type="InterPro" id="IPR003594">
    <property type="entry name" value="HATPase_dom"/>
</dbReference>
<dbReference type="InterPro" id="IPR005467">
    <property type="entry name" value="His_kinase_dom"/>
</dbReference>
<feature type="repeat" description="TPR" evidence="6">
    <location>
        <begin position="112"/>
        <end position="145"/>
    </location>
</feature>
<feature type="domain" description="Histidine kinase" evidence="9">
    <location>
        <begin position="497"/>
        <end position="580"/>
    </location>
</feature>
<dbReference type="Pfam" id="PF02518">
    <property type="entry name" value="HATPase_c"/>
    <property type="match status" value="1"/>
</dbReference>
<dbReference type="RefSeq" id="WP_265726833.1">
    <property type="nucleotide sequence ID" value="NZ_JAOSLC020000003.1"/>
</dbReference>
<dbReference type="GO" id="GO:0005524">
    <property type="term" value="F:ATP binding"/>
    <property type="evidence" value="ECO:0007669"/>
    <property type="project" value="UniProtKB-KW"/>
</dbReference>
<keyword evidence="11" id="KW-1185">Reference proteome</keyword>
<dbReference type="SMART" id="SM00028">
    <property type="entry name" value="TPR"/>
    <property type="match status" value="3"/>
</dbReference>
<accession>A0ABT5SCN0</accession>
<dbReference type="InterPro" id="IPR011990">
    <property type="entry name" value="TPR-like_helical_dom_sf"/>
</dbReference>
<protein>
    <recommendedName>
        <fullName evidence="2">histidine kinase</fullName>
        <ecNumber evidence="2">2.7.13.3</ecNumber>
    </recommendedName>
</protein>
<dbReference type="PROSITE" id="PS50005">
    <property type="entry name" value="TPR"/>
    <property type="match status" value="1"/>
</dbReference>
<dbReference type="InterPro" id="IPR019734">
    <property type="entry name" value="TPR_rpt"/>
</dbReference>
<dbReference type="Proteomes" id="UP001151478">
    <property type="component" value="Unassembled WGS sequence"/>
</dbReference>
<keyword evidence="6" id="KW-0802">TPR repeat</keyword>
<feature type="transmembrane region" description="Helical" evidence="8">
    <location>
        <begin position="353"/>
        <end position="373"/>
    </location>
</feature>
<dbReference type="PRINTS" id="PR00344">
    <property type="entry name" value="BCTRLSENSOR"/>
</dbReference>
<evidence type="ECO:0000313" key="11">
    <source>
        <dbReference type="Proteomes" id="UP001151478"/>
    </source>
</evidence>
<keyword evidence="8" id="KW-0472">Membrane</keyword>
<evidence type="ECO:0000256" key="7">
    <source>
        <dbReference type="SAM" id="Coils"/>
    </source>
</evidence>
<dbReference type="SUPFAM" id="SSF48452">
    <property type="entry name" value="TPR-like"/>
    <property type="match status" value="2"/>
</dbReference>
<keyword evidence="4" id="KW-0418">Kinase</keyword>
<dbReference type="SMART" id="SM00387">
    <property type="entry name" value="HATPase_c"/>
    <property type="match status" value="1"/>
</dbReference>
<keyword evidence="10" id="KW-0067">ATP-binding</keyword>
<evidence type="ECO:0000313" key="10">
    <source>
        <dbReference type="EMBL" id="MDD7915574.1"/>
    </source>
</evidence>
<evidence type="ECO:0000256" key="3">
    <source>
        <dbReference type="ARBA" id="ARBA00022679"/>
    </source>
</evidence>
<dbReference type="PANTHER" id="PTHR24421">
    <property type="entry name" value="NITRATE/NITRITE SENSOR PROTEIN NARX-RELATED"/>
    <property type="match status" value="1"/>
</dbReference>
<feature type="coiled-coil region" evidence="7">
    <location>
        <begin position="326"/>
        <end position="353"/>
    </location>
</feature>
<dbReference type="SUPFAM" id="SSF55874">
    <property type="entry name" value="ATPase domain of HSP90 chaperone/DNA topoisomerase II/histidine kinase"/>
    <property type="match status" value="1"/>
</dbReference>
<gene>
    <name evidence="10" type="ORF">N5A56_014610</name>
</gene>
<keyword evidence="7" id="KW-0175">Coiled coil</keyword>
<dbReference type="Gene3D" id="3.30.565.10">
    <property type="entry name" value="Histidine kinase-like ATPase, C-terminal domain"/>
    <property type="match status" value="1"/>
</dbReference>
<dbReference type="InterPro" id="IPR004358">
    <property type="entry name" value="Sig_transdc_His_kin-like_C"/>
</dbReference>
<dbReference type="InterPro" id="IPR050482">
    <property type="entry name" value="Sensor_HK_TwoCompSys"/>
</dbReference>
<comment type="caution">
    <text evidence="10">The sequence shown here is derived from an EMBL/GenBank/DDBJ whole genome shotgun (WGS) entry which is preliminary data.</text>
</comment>
<sequence length="581" mass="67780">MYFRVRKLDSFKKYSLIAQRKIKATKDLQKLQKTHFYLATYYKYKVIPDSAYYHYNISKNILLELGDTITAGRRLLNVSSIQMNEKDLLGAEITAITSLRYVDKSNLNRIKSDLYNNLGLIAKKRNNYDEALKYFDRSFQYIKNLKENNRIIKSKLNYYNNIALVYQLKKDYIKSNVYIKQGLLYDSIKVKFINNYVTLLQNLTLNNYKLHNEKNLLNNYNEILEISKKEQFIKTICTTNNLLAFYYKEKKDIKKALFYANEGLTYSKKINENERTLDALKLLSELTEGNTSKNFLSAYIQLNDSMYIRERGLKNQFAKIRYETEKTALENSNLKVTNEKNKLELEKEKQQKIIGWLFAGAGLLFIGFGYLVVTNRKKKLLYDSQLKQIEAREKERQQIAKSLHDEVAGDIRILHKKLVKNNLIAESNALETVKDNVRTLSHQLSSVSFSDVTFKNQIINLVSDYFDANFIIRIKEINAVNWIDVNKSIKRTLFLSIRESIQNIDKYAEAKKVSISFFKNKKDILLTIEDDGIGFDIMKSKKGIGLKNMKERVEEINGCFTLKSEVKKGTIITIEIPSNGK</sequence>
<keyword evidence="5" id="KW-0902">Two-component regulatory system</keyword>
<keyword evidence="8" id="KW-1133">Transmembrane helix</keyword>
<keyword evidence="8" id="KW-0812">Transmembrane</keyword>
<organism evidence="10 11">
    <name type="scientific">Polaribacter ponticola</name>
    <dbReference type="NCBI Taxonomy" id="2978475"/>
    <lineage>
        <taxon>Bacteria</taxon>
        <taxon>Pseudomonadati</taxon>
        <taxon>Bacteroidota</taxon>
        <taxon>Flavobacteriia</taxon>
        <taxon>Flavobacteriales</taxon>
        <taxon>Flavobacteriaceae</taxon>
    </lineage>
</organism>
<dbReference type="PROSITE" id="PS50109">
    <property type="entry name" value="HIS_KIN"/>
    <property type="match status" value="1"/>
</dbReference>
<reference evidence="10" key="1">
    <citation type="submission" date="2023-02" db="EMBL/GenBank/DDBJ databases">
        <title>Polaribacter ponticola sp. nov., isolated from seawater.</title>
        <authorList>
            <person name="Baek J.H."/>
            <person name="Kim J.M."/>
            <person name="Choi D.G."/>
            <person name="Jeon C.O."/>
        </authorList>
    </citation>
    <scope>NUCLEOTIDE SEQUENCE</scope>
    <source>
        <strain evidence="10">MSW5</strain>
    </source>
</reference>
<evidence type="ECO:0000256" key="5">
    <source>
        <dbReference type="ARBA" id="ARBA00023012"/>
    </source>
</evidence>
<keyword evidence="3" id="KW-0808">Transferase</keyword>
<keyword evidence="10" id="KW-0547">Nucleotide-binding</keyword>
<evidence type="ECO:0000256" key="2">
    <source>
        <dbReference type="ARBA" id="ARBA00012438"/>
    </source>
</evidence>
<comment type="catalytic activity">
    <reaction evidence="1">
        <text>ATP + protein L-histidine = ADP + protein N-phospho-L-histidine.</text>
        <dbReference type="EC" id="2.7.13.3"/>
    </reaction>
</comment>
<proteinExistence type="predicted"/>
<evidence type="ECO:0000256" key="4">
    <source>
        <dbReference type="ARBA" id="ARBA00022777"/>
    </source>
</evidence>
<dbReference type="EC" id="2.7.13.3" evidence="2"/>
<dbReference type="EMBL" id="JAOSLC020000003">
    <property type="protein sequence ID" value="MDD7915574.1"/>
    <property type="molecule type" value="Genomic_DNA"/>
</dbReference>
<name>A0ABT5SCN0_9FLAO</name>